<feature type="region of interest" description="Disordered" evidence="3">
    <location>
        <begin position="285"/>
        <end position="345"/>
    </location>
</feature>
<feature type="compositionally biased region" description="Basic and acidic residues" evidence="3">
    <location>
        <begin position="635"/>
        <end position="648"/>
    </location>
</feature>
<dbReference type="GO" id="GO:0000785">
    <property type="term" value="C:chromatin"/>
    <property type="evidence" value="ECO:0007669"/>
    <property type="project" value="TreeGrafter"/>
</dbReference>
<comment type="subcellular location">
    <subcellularLocation>
        <location evidence="1">Nucleus</location>
    </subcellularLocation>
</comment>
<dbReference type="Pfam" id="PF02375">
    <property type="entry name" value="JmjN"/>
    <property type="match status" value="1"/>
</dbReference>
<evidence type="ECO:0000259" key="5">
    <source>
        <dbReference type="PROSITE" id="PS51183"/>
    </source>
</evidence>
<dbReference type="Gene3D" id="2.60.120.650">
    <property type="entry name" value="Cupin"/>
    <property type="match status" value="2"/>
</dbReference>
<dbReference type="SMART" id="SM01014">
    <property type="entry name" value="ARID"/>
    <property type="match status" value="1"/>
</dbReference>
<dbReference type="PROSITE" id="PS51183">
    <property type="entry name" value="JMJN"/>
    <property type="match status" value="1"/>
</dbReference>
<evidence type="ECO:0000256" key="2">
    <source>
        <dbReference type="ARBA" id="ARBA00023242"/>
    </source>
</evidence>
<dbReference type="PANTHER" id="PTHR10694:SF113">
    <property type="entry name" value="PROTEIN JUMONJI"/>
    <property type="match status" value="1"/>
</dbReference>
<dbReference type="SMART" id="SM00545">
    <property type="entry name" value="JmjN"/>
    <property type="match status" value="1"/>
</dbReference>
<dbReference type="OrthoDB" id="8951118at2759"/>
<dbReference type="SMART" id="SM00558">
    <property type="entry name" value="JmjC"/>
    <property type="match status" value="1"/>
</dbReference>
<feature type="region of interest" description="Disordered" evidence="3">
    <location>
        <begin position="195"/>
        <end position="236"/>
    </location>
</feature>
<dbReference type="InterPro" id="IPR003349">
    <property type="entry name" value="JmjN"/>
</dbReference>
<evidence type="ECO:0000259" key="4">
    <source>
        <dbReference type="PROSITE" id="PS51011"/>
    </source>
</evidence>
<dbReference type="SMART" id="SM00501">
    <property type="entry name" value="BRIGHT"/>
    <property type="match status" value="1"/>
</dbReference>
<dbReference type="InterPro" id="IPR036431">
    <property type="entry name" value="ARID_dom_sf"/>
</dbReference>
<dbReference type="PROSITE" id="PS51011">
    <property type="entry name" value="ARID"/>
    <property type="match status" value="1"/>
</dbReference>
<accession>A0A9R0E729</accession>
<dbReference type="RefSeq" id="XP_050559900.1">
    <property type="nucleotide sequence ID" value="XM_050703943.1"/>
</dbReference>
<feature type="region of interest" description="Disordered" evidence="3">
    <location>
        <begin position="361"/>
        <end position="387"/>
    </location>
</feature>
<feature type="compositionally biased region" description="Polar residues" evidence="3">
    <location>
        <begin position="470"/>
        <end position="481"/>
    </location>
</feature>
<evidence type="ECO:0000313" key="8">
    <source>
        <dbReference type="RefSeq" id="XP_050559900.1"/>
    </source>
</evidence>
<dbReference type="Pfam" id="PF02373">
    <property type="entry name" value="JmjC"/>
    <property type="match status" value="1"/>
</dbReference>
<proteinExistence type="predicted"/>
<dbReference type="GO" id="GO:0005634">
    <property type="term" value="C:nucleus"/>
    <property type="evidence" value="ECO:0007669"/>
    <property type="project" value="UniProtKB-SubCell"/>
</dbReference>
<dbReference type="PROSITE" id="PS51184">
    <property type="entry name" value="JMJC"/>
    <property type="match status" value="1"/>
</dbReference>
<feature type="domain" description="JmjN" evidence="5">
    <location>
        <begin position="879"/>
        <end position="920"/>
    </location>
</feature>
<evidence type="ECO:0000259" key="6">
    <source>
        <dbReference type="PROSITE" id="PS51184"/>
    </source>
</evidence>
<reference evidence="8" key="1">
    <citation type="submission" date="2025-08" db="UniProtKB">
        <authorList>
            <consortium name="RefSeq"/>
        </authorList>
    </citation>
    <scope>IDENTIFICATION</scope>
    <source>
        <tissue evidence="8">Whole larval tissue</tissue>
    </source>
</reference>
<evidence type="ECO:0000256" key="3">
    <source>
        <dbReference type="SAM" id="MobiDB-lite"/>
    </source>
</evidence>
<dbReference type="InterPro" id="IPR001606">
    <property type="entry name" value="ARID_dom"/>
</dbReference>
<dbReference type="GeneID" id="118263878"/>
<feature type="region of interest" description="Disordered" evidence="3">
    <location>
        <begin position="399"/>
        <end position="562"/>
    </location>
</feature>
<feature type="region of interest" description="Disordered" evidence="3">
    <location>
        <begin position="629"/>
        <end position="648"/>
    </location>
</feature>
<feature type="compositionally biased region" description="Acidic residues" evidence="3">
    <location>
        <begin position="825"/>
        <end position="844"/>
    </location>
</feature>
<organism evidence="7 8">
    <name type="scientific">Spodoptera frugiperda</name>
    <name type="common">Fall armyworm</name>
    <dbReference type="NCBI Taxonomy" id="7108"/>
    <lineage>
        <taxon>Eukaryota</taxon>
        <taxon>Metazoa</taxon>
        <taxon>Ecdysozoa</taxon>
        <taxon>Arthropoda</taxon>
        <taxon>Hexapoda</taxon>
        <taxon>Insecta</taxon>
        <taxon>Pterygota</taxon>
        <taxon>Neoptera</taxon>
        <taxon>Endopterygota</taxon>
        <taxon>Lepidoptera</taxon>
        <taxon>Glossata</taxon>
        <taxon>Ditrysia</taxon>
        <taxon>Noctuoidea</taxon>
        <taxon>Noctuidae</taxon>
        <taxon>Amphipyrinae</taxon>
        <taxon>Spodoptera</taxon>
    </lineage>
</organism>
<dbReference type="Pfam" id="PF01388">
    <property type="entry name" value="ARID"/>
    <property type="match status" value="1"/>
</dbReference>
<feature type="compositionally biased region" description="Basic residues" evidence="3">
    <location>
        <begin position="325"/>
        <end position="335"/>
    </location>
</feature>
<evidence type="ECO:0000256" key="1">
    <source>
        <dbReference type="ARBA" id="ARBA00004123"/>
    </source>
</evidence>
<dbReference type="PANTHER" id="PTHR10694">
    <property type="entry name" value="LYSINE-SPECIFIC DEMETHYLASE"/>
    <property type="match status" value="1"/>
</dbReference>
<sequence>MAPAAAAADNRRDAVQDARNVTINNMTASNLLDVVSLQGLHTHLQPVVIVERLRETNQCRDEIEMVTKPRELVMDETDGPLSVGNEYNKADTQLRLRGSSISNKSSSLDDVNFCNEGDKNYTNGHLIEESDGSCPLVDDQTLKNLIQSKSRNQVPETNEQHKSTKDVNVTELYAVGKESSGKSKLLIKASSTKCKSNTKGKTCTKDKTSNKGKGSRAKGNGVSEVFSNKGKQPRINDDKSLASVLRALQKKKDKSAQNKHVMSLRQRRLNNGKVCATTAKKLRTLKGKNITTNKKKTDSSQRNSPTSEFSIDDNRPLTYYIQNKKTNKKSSNKRGHTSDPSTPDMLFAAPSHPKRIIIDTDVPSPLPDLIPNQLPSHPAEPVAGPSGLQKTILEPVAGPSGLQRVTTNPVAGPSGPQRVTSASVQGPSGLQRVTTNAVSGPSGSERLTSVSVAGPSGPQRVTSAPLPEPSGQQTVISTSVAGPSGLQRVTSAPVAGPSGLQRVTSAPVAGPSGLQRVTSAPVAGPSGLQRVTSARMARPSGLQRVTSARMVGPSGQQKRVLRNSGVSRQVLQSGAEICLAAKWRTVQQVINAPKVEMDTRCRLCVACSRIDKLKQLSKLLYQFDLTGTNQSSARSEPENHEGYDCDEPKLPDTDTGHIYLDLLPKHPRLMMKLRIHEVHGKQLLSACLIPKNDARKNNEDFLLEEKEHLLDQLINTLSISLPSEMLKYEPLNVNTFERLQGIISNLDHQHNPERAHPVERPRANVEASCAANVEVPQANAEACRTNVEPSQPQANVEMPRASVAATQATVQSRIVERHTLNNVYEEGDDADIEANSENEVEDDNYDRRERDERISDDDLNESSADTTQTHAVGGVLHEGPVFRPTKEEFQNPLEYFMKIWDEASEFGICKIIPPPGWRPKSQSCDGIRFDVAKQYVSRMYNRWGTAMRELACIKFCASRSNGFPCSTPMIGGMEVNLPKLYHSVQRHGGLELVLNKKRWVKIGRDMNLSTSINFLNRLDHLYSKYLLPYDSLSPTERREIFGMIEKAWTRKNQRLLDRALNPLRAQGRLMGLTDSEEEPEEQSSVMNAVKEAEDCIVRGPIMNYTRFKELAESTYSIVYGYGITRENNPMSLEQKEELYWRYVVQGNEHICVATAAIDTGSDPSRGSSRTLTLKDISQNKDNILRFLGAVSGLTAPTLNLGMAFSTNCFYLDPHAVSWLDLLYKGDPRVWYAIPAKQSENFRKAVSTLCPSFCQRKSLWLSTDIAMIPPQLLREYNVSVTRVVQEENEIILAFPYCYTSSINTGYSESESIYFAPVSWLRTAYEVFKEARENCEPTMFSLEELLLRIGKASGVDRATLRAAQPIYDKVLRDEITNRLILQERGMKIVHQVIQHFLFCPFYDFCDSDLCCK</sequence>
<feature type="compositionally biased region" description="Polar residues" evidence="3">
    <location>
        <begin position="300"/>
        <end position="309"/>
    </location>
</feature>
<evidence type="ECO:0000313" key="7">
    <source>
        <dbReference type="Proteomes" id="UP000829999"/>
    </source>
</evidence>
<feature type="compositionally biased region" description="Polar residues" evidence="3">
    <location>
        <begin position="417"/>
        <end position="451"/>
    </location>
</feature>
<dbReference type="Proteomes" id="UP000829999">
    <property type="component" value="Chromosome 25"/>
</dbReference>
<dbReference type="InterPro" id="IPR003347">
    <property type="entry name" value="JmjC_dom"/>
</dbReference>
<dbReference type="GO" id="GO:0003677">
    <property type="term" value="F:DNA binding"/>
    <property type="evidence" value="ECO:0007669"/>
    <property type="project" value="InterPro"/>
</dbReference>
<keyword evidence="2" id="KW-0539">Nucleus</keyword>
<dbReference type="SUPFAM" id="SSF46774">
    <property type="entry name" value="ARID-like"/>
    <property type="match status" value="1"/>
</dbReference>
<protein>
    <submittedName>
        <fullName evidence="8">Uncharacterized protein LOC118263878 isoform X1</fullName>
    </submittedName>
</protein>
<feature type="domain" description="JmjC" evidence="6">
    <location>
        <begin position="1163"/>
        <end position="1330"/>
    </location>
</feature>
<dbReference type="GO" id="GO:0006338">
    <property type="term" value="P:chromatin remodeling"/>
    <property type="evidence" value="ECO:0007669"/>
    <property type="project" value="TreeGrafter"/>
</dbReference>
<gene>
    <name evidence="8" type="primary">LOC118263878</name>
</gene>
<feature type="region of interest" description="Disordered" evidence="3">
    <location>
        <begin position="821"/>
        <end position="868"/>
    </location>
</feature>
<dbReference type="SUPFAM" id="SSF51197">
    <property type="entry name" value="Clavaminate synthase-like"/>
    <property type="match status" value="1"/>
</dbReference>
<keyword evidence="7" id="KW-1185">Reference proteome</keyword>
<dbReference type="Gene3D" id="1.10.150.60">
    <property type="entry name" value="ARID DNA-binding domain"/>
    <property type="match status" value="1"/>
</dbReference>
<dbReference type="GO" id="GO:0010468">
    <property type="term" value="P:regulation of gene expression"/>
    <property type="evidence" value="ECO:0007669"/>
    <property type="project" value="TreeGrafter"/>
</dbReference>
<feature type="domain" description="ARID" evidence="4">
    <location>
        <begin position="942"/>
        <end position="1034"/>
    </location>
</feature>
<name>A0A9R0E729_SPOFR</name>